<dbReference type="Gene3D" id="3.30.910.20">
    <property type="entry name" value="Skp domain"/>
    <property type="match status" value="1"/>
</dbReference>
<name>A0A5E8CJH9_9ZZZZ</name>
<accession>A0A5E8CJH9</accession>
<gene>
    <name evidence="1" type="ORF">CPAV1605_1249</name>
</gene>
<reference evidence="1" key="1">
    <citation type="submission" date="2019-09" db="EMBL/GenBank/DDBJ databases">
        <authorList>
            <person name="Needham M D."/>
        </authorList>
    </citation>
    <scope>NUCLEOTIDE SEQUENCE</scope>
</reference>
<evidence type="ECO:0000313" key="1">
    <source>
        <dbReference type="EMBL" id="VVU95498.1"/>
    </source>
</evidence>
<sequence>MKDKYQPEEINRKLVILMEDKIKYLSIMENTQDDILSDKLLEKVEIIDQQIDVALKISLELNKNNKIEGEYTDYQKVFDKFQQTKFDKSENSDISRAHNITSQDIFNYPSGNFPNSNSNNSYSYSYPYRPNHGNFNTGYNYPYTNSNYGYSNPNYGYSNPNFGYVNPNYPYVNQNNPNNPFNNYTGYIPNYDPKSYNNYNPYYNSNPYYVPNNNNSSCNQNNLSSNNQYSHVVDYLNDNELDLEFFKYDNDWDNRPTLDPQNTNFENALIYKLNQAMITSDAYYQQPLFNLADLFDLELKTSFEKQESKSRGSDSNINSSIGYVDTHELILKIMEKDNQWTEHLTLKEKIGAELELVRGKILDLGKELKNKDKEDELLNIGRKFGEKKKNLTDDLKLKEKNIGNEMNLKIKRILEDIVKNDNEITCIMEKKSFLVTNDKSSMIDITDKILQEYVKKN</sequence>
<proteinExistence type="predicted"/>
<dbReference type="AlphaFoldDB" id="A0A5E8CJH9"/>
<dbReference type="EMBL" id="CABVLZ010000004">
    <property type="protein sequence ID" value="VVU95498.1"/>
    <property type="molecule type" value="Genomic_DNA"/>
</dbReference>
<protein>
    <submittedName>
        <fullName evidence="1">Uncharacterized protein</fullName>
    </submittedName>
</protein>
<dbReference type="SUPFAM" id="SSF111384">
    <property type="entry name" value="OmpH-like"/>
    <property type="match status" value="1"/>
</dbReference>
<dbReference type="InterPro" id="IPR024930">
    <property type="entry name" value="Skp_dom_sf"/>
</dbReference>
<organism evidence="1">
    <name type="scientific">seawater metagenome</name>
    <dbReference type="NCBI Taxonomy" id="1561972"/>
    <lineage>
        <taxon>unclassified sequences</taxon>
        <taxon>metagenomes</taxon>
        <taxon>ecological metagenomes</taxon>
    </lineage>
</organism>